<proteinExistence type="predicted"/>
<gene>
    <name evidence="2" type="primary">istA_1</name>
    <name evidence="2" type="ORF">GCM10009720_18500</name>
</gene>
<dbReference type="SUPFAM" id="SSF53098">
    <property type="entry name" value="Ribonuclease H-like"/>
    <property type="match status" value="1"/>
</dbReference>
<dbReference type="InterPro" id="IPR012337">
    <property type="entry name" value="RNaseH-like_sf"/>
</dbReference>
<evidence type="ECO:0000313" key="2">
    <source>
        <dbReference type="EMBL" id="GAA2038344.1"/>
    </source>
</evidence>
<evidence type="ECO:0000259" key="1">
    <source>
        <dbReference type="Pfam" id="PF22483"/>
    </source>
</evidence>
<protein>
    <submittedName>
        <fullName evidence="2">IS21 family transposase</fullName>
    </submittedName>
</protein>
<dbReference type="NCBIfam" id="NF033546">
    <property type="entry name" value="transpos_IS21"/>
    <property type="match status" value="1"/>
</dbReference>
<dbReference type="Pfam" id="PF22483">
    <property type="entry name" value="Mu-transpos_C_2"/>
    <property type="match status" value="1"/>
</dbReference>
<organism evidence="2 3">
    <name type="scientific">Yaniella flava</name>
    <dbReference type="NCBI Taxonomy" id="287930"/>
    <lineage>
        <taxon>Bacteria</taxon>
        <taxon>Bacillati</taxon>
        <taxon>Actinomycetota</taxon>
        <taxon>Actinomycetes</taxon>
        <taxon>Micrococcales</taxon>
        <taxon>Micrococcaceae</taxon>
        <taxon>Yaniella</taxon>
    </lineage>
</organism>
<feature type="domain" description="Transposase for insertion sequence element IS21-like C-terminal" evidence="1">
    <location>
        <begin position="212"/>
        <end position="281"/>
    </location>
</feature>
<name>A0ABP5G5N4_9MICC</name>
<dbReference type="EMBL" id="BAAAMN010000038">
    <property type="protein sequence ID" value="GAA2038344.1"/>
    <property type="molecule type" value="Genomic_DNA"/>
</dbReference>
<dbReference type="InterPro" id="IPR054353">
    <property type="entry name" value="IstA-like_C"/>
</dbReference>
<evidence type="ECO:0000313" key="3">
    <source>
        <dbReference type="Proteomes" id="UP001501461"/>
    </source>
</evidence>
<accession>A0ABP5G5N4</accession>
<dbReference type="Gene3D" id="3.30.420.10">
    <property type="entry name" value="Ribonuclease H-like superfamily/Ribonuclease H"/>
    <property type="match status" value="1"/>
</dbReference>
<dbReference type="PANTHER" id="PTHR35004:SF7">
    <property type="entry name" value="INTEGRASE PROTEIN"/>
    <property type="match status" value="1"/>
</dbReference>
<keyword evidence="3" id="KW-1185">Reference proteome</keyword>
<sequence>MVTEHDYPGSYSPVQRFVKQWRAEHRQPSEGYGELDWSAGTIQVDFGQAEAIIAGVRLVLHVLVVTFPFSNMRFAQAYRGETAECVCHGLRTIFEHIGLVPTLMIFDNATGIGKRVADKVIETTLFSAFRLHYRTHSRYCNPASGHEKGSVENAVGFLRRNLMVPEPHAVSLEALNTTLLAQCDELAGEQHYRHDVPIRQLFDQDLAACLPLPGIGFDPVRYEPRKTDKRGYITVESNTYAAGPAFHSRALTVGIRADTIEILDEHANPVVTFQRVFGHHPDTIFQPAALLPLLATKPGSWSHSLVRTAVSDPLRDWLDTASMPQRRKAFTGLAAAAQATDFDTATTAATTLITTGDTPSSAALGMLARRMAQGSQPTTTVVNLDVYDQLTDRKATA</sequence>
<dbReference type="PANTHER" id="PTHR35004">
    <property type="entry name" value="TRANSPOSASE RV3428C-RELATED"/>
    <property type="match status" value="1"/>
</dbReference>
<dbReference type="InterPro" id="IPR036397">
    <property type="entry name" value="RNaseH_sf"/>
</dbReference>
<reference evidence="3" key="1">
    <citation type="journal article" date="2019" name="Int. J. Syst. Evol. Microbiol.">
        <title>The Global Catalogue of Microorganisms (GCM) 10K type strain sequencing project: providing services to taxonomists for standard genome sequencing and annotation.</title>
        <authorList>
            <consortium name="The Broad Institute Genomics Platform"/>
            <consortium name="The Broad Institute Genome Sequencing Center for Infectious Disease"/>
            <person name="Wu L."/>
            <person name="Ma J."/>
        </authorList>
    </citation>
    <scope>NUCLEOTIDE SEQUENCE [LARGE SCALE GENOMIC DNA]</scope>
    <source>
        <strain evidence="3">JCM 13595</strain>
    </source>
</reference>
<comment type="caution">
    <text evidence="2">The sequence shown here is derived from an EMBL/GenBank/DDBJ whole genome shotgun (WGS) entry which is preliminary data.</text>
</comment>
<dbReference type="Proteomes" id="UP001501461">
    <property type="component" value="Unassembled WGS sequence"/>
</dbReference>